<dbReference type="EMBL" id="LT630450">
    <property type="protein sequence ID" value="SFV72365.1"/>
    <property type="molecule type" value="Genomic_DNA"/>
</dbReference>
<protein>
    <submittedName>
        <fullName evidence="1">Purine nucleoside phosphorylase</fullName>
        <ecNumber evidence="1">2.4.2.1</ecNumber>
    </submittedName>
</protein>
<evidence type="ECO:0000313" key="1">
    <source>
        <dbReference type="EMBL" id="SFV72365.1"/>
    </source>
</evidence>
<keyword evidence="2" id="KW-1185">Reference proteome</keyword>
<dbReference type="RefSeq" id="WP_072332600.1">
    <property type="nucleotide sequence ID" value="NZ_CALJDE010000069.1"/>
</dbReference>
<organism evidence="1 2">
    <name type="scientific">Desulfovibrio piger</name>
    <dbReference type="NCBI Taxonomy" id="901"/>
    <lineage>
        <taxon>Bacteria</taxon>
        <taxon>Pseudomonadati</taxon>
        <taxon>Thermodesulfobacteriota</taxon>
        <taxon>Desulfovibrionia</taxon>
        <taxon>Desulfovibrionales</taxon>
        <taxon>Desulfovibrionaceae</taxon>
        <taxon>Desulfovibrio</taxon>
    </lineage>
</organism>
<name>A0A1K1LCE7_9BACT</name>
<gene>
    <name evidence="1" type="ORF">DESPIGER_0477</name>
</gene>
<evidence type="ECO:0000313" key="2">
    <source>
        <dbReference type="Proteomes" id="UP000186323"/>
    </source>
</evidence>
<keyword evidence="1" id="KW-0328">Glycosyltransferase</keyword>
<dbReference type="PANTHER" id="PTHR30087">
    <property type="entry name" value="INNER MEMBRANE PROTEIN"/>
    <property type="match status" value="1"/>
</dbReference>
<dbReference type="AlphaFoldDB" id="A0A1K1LCE7"/>
<keyword evidence="1" id="KW-0808">Transferase</keyword>
<dbReference type="InterPro" id="IPR007553">
    <property type="entry name" value="2-thiour_desulf"/>
</dbReference>
<sequence>MAPSRCRFVVSACLAGEYCRYDGGSNACAAVRELVRRGAAVTACPEGLACLPVPRPPCEIREGRVLSQDGRDLTADFFRGARLAMEIASRHGCTAAILKRRSPSCGVGQIYDGTFSRTLCPGDGLWARMLREAGFALYTEEHLPEDI</sequence>
<dbReference type="EC" id="2.4.2.1" evidence="1"/>
<dbReference type="Proteomes" id="UP000186323">
    <property type="component" value="Chromosome I"/>
</dbReference>
<accession>A0A1K1LCE7</accession>
<dbReference type="Pfam" id="PF04463">
    <property type="entry name" value="2-thiour_desulf"/>
    <property type="match status" value="1"/>
</dbReference>
<dbReference type="PANTHER" id="PTHR30087:SF1">
    <property type="entry name" value="HYPOTHETICAL CYTOSOLIC PROTEIN"/>
    <property type="match status" value="1"/>
</dbReference>
<dbReference type="KEGG" id="dpg:DESPIGER_0477"/>
<dbReference type="OrthoDB" id="495783at2"/>
<reference evidence="2" key="1">
    <citation type="submission" date="2016-10" db="EMBL/GenBank/DDBJ databases">
        <authorList>
            <person name="Wegmann U."/>
        </authorList>
    </citation>
    <scope>NUCLEOTIDE SEQUENCE [LARGE SCALE GENOMIC DNA]</scope>
</reference>
<proteinExistence type="predicted"/>
<dbReference type="GO" id="GO:0004731">
    <property type="term" value="F:purine-nucleoside phosphorylase activity"/>
    <property type="evidence" value="ECO:0007669"/>
    <property type="project" value="UniProtKB-EC"/>
</dbReference>